<evidence type="ECO:0000256" key="2">
    <source>
        <dbReference type="ARBA" id="ARBA00022561"/>
    </source>
</evidence>
<dbReference type="HAMAP" id="MF_04113">
    <property type="entry name" value="CAPSID_P_T4"/>
    <property type="match status" value="1"/>
</dbReference>
<feature type="site" description="Cleavage" evidence="5">
    <location>
        <begin position="10"/>
        <end position="11"/>
    </location>
</feature>
<dbReference type="Gene3D" id="2.10.10.40">
    <property type="match status" value="1"/>
</dbReference>
<dbReference type="KEGG" id="vg:30308981"/>
<sequence length="426" mass="46545">MAKINDLLKESTTTSSSSIGRPNLVALTRATTKLIYTDLVAQQRTNQPLAALYGIKYLTEKNELSFQTGATYSGAVSAKDRATIPVFTAGAVYAKDDLFQFENVVYKALVATPFAGATGDEYEQLQEAIVKLTIRIMSDAALTERFEGPQEVDISEARFIVNKWNAPVKSRKLKSTVTVELAQDLEANGFDAPNFLEDLLATEMADEINKDILQSLVTVSKRYKVEGLCDDGLIDLSYANSPEASRKLYEIVCEMVSHIQRATSYTATYVVASTRVAAVLAGSGWLRHTPQNDKYLSANAYGFLENGLPVYCDTNTPIDYVTVGVKEEFGGKEAVGSLFYAPYTEGLDLADPEHVGTFKVVVDPESLQPSIALMVRYALAANPYTVTADDKQARIIDATNMDLMAGRSDMSVLLGVKLPKVLTELN</sequence>
<comment type="PTM">
    <text evidence="5">Proteolytic cleavage at the N-terminus by the prohead core protein protease gives rise to the mature capsid vertex protein.</text>
</comment>
<dbReference type="Pfam" id="PF07068">
    <property type="entry name" value="Gp23"/>
    <property type="match status" value="1"/>
</dbReference>
<dbReference type="InterPro" id="IPR010762">
    <property type="entry name" value="Gp23/Gp24_T4-like"/>
</dbReference>
<feature type="chain" id="PRO_5023243571" description="Mature capsid vertex protein" evidence="5">
    <location>
        <begin position="11"/>
        <end position="426"/>
    </location>
</feature>
<dbReference type="RefSeq" id="YP_009324072.1">
    <property type="nucleotide sequence ID" value="NC_031934.1"/>
</dbReference>
<keyword evidence="2 5" id="KW-0167">Capsid protein</keyword>
<comment type="subcellular location">
    <subcellularLocation>
        <location evidence="1">Virion</location>
    </subcellularLocation>
</comment>
<keyword evidence="4 5" id="KW-0426">Late protein</keyword>
<protein>
    <recommendedName>
        <fullName evidence="5">Capsid vertex protein</fullName>
    </recommendedName>
    <alternativeName>
        <fullName evidence="5">gp24</fullName>
    </alternativeName>
    <component>
        <recommendedName>
            <fullName evidence="5">Mature capsid vertex protein</fullName>
        </recommendedName>
        <alternativeName>
            <fullName evidence="5">gp24*</fullName>
        </alternativeName>
    </component>
</protein>
<evidence type="ECO:0000256" key="5">
    <source>
        <dbReference type="HAMAP-Rule" id="MF_04113"/>
    </source>
</evidence>
<dbReference type="GO" id="GO:0019028">
    <property type="term" value="C:viral capsid"/>
    <property type="evidence" value="ECO:0007669"/>
    <property type="project" value="UniProtKB-UniRule"/>
</dbReference>
<evidence type="ECO:0000256" key="3">
    <source>
        <dbReference type="ARBA" id="ARBA00022844"/>
    </source>
</evidence>
<comment type="subunit">
    <text evidence="5">Homopentamer. Interacts with the portal protein. Interacts with the major capsid protein that forms hexamers.</text>
</comment>
<keyword evidence="3 5" id="KW-0946">Virion</keyword>
<comment type="subcellular location">
    <molecule>Capsid vertex protein</molecule>
    <subcellularLocation>
        <location evidence="5">Virion</location>
    </subcellularLocation>
    <text evidence="5">Part of the icosahedric capsid shell of the immature virion.</text>
</comment>
<keyword evidence="7" id="KW-1185">Reference proteome</keyword>
<dbReference type="Gene3D" id="3.30.2320.40">
    <property type="match status" value="1"/>
</dbReference>
<organism evidence="6 7">
    <name type="scientific">Escherichia phage MX01</name>
    <dbReference type="NCBI Taxonomy" id="1837930"/>
    <lineage>
        <taxon>Viruses</taxon>
        <taxon>Duplodnaviria</taxon>
        <taxon>Heunggongvirae</taxon>
        <taxon>Uroviricota</taxon>
        <taxon>Caudoviricetes</taxon>
        <taxon>Pantevenvirales</taxon>
        <taxon>Straboviridae</taxon>
        <taxon>Tevenvirinae</taxon>
        <taxon>Dhakavirus</taxon>
        <taxon>Dhakavirus mx01</taxon>
    </lineage>
</organism>
<reference evidence="7" key="1">
    <citation type="submission" date="2016-03" db="EMBL/GenBank/DDBJ databases">
        <title>Genome analysis of T4 like phage of avian pathogenic Escherichia coli.</title>
        <authorList>
            <person name="Chen M."/>
            <person name="Xu J."/>
            <person name="Zhang W."/>
        </authorList>
    </citation>
    <scope>NUCLEOTIDE SEQUENCE [LARGE SCALE GENOMIC DNA]</scope>
</reference>
<proteinExistence type="inferred from homology"/>
<comment type="function">
    <text evidence="5">Capsid protein that self-associates to form pentons, building the capsid in association with hexamers of the major capsid protein and one dodecamer of the portal protein.</text>
</comment>
<comment type="similarity">
    <text evidence="5">Belongs to the Tevenvirinae capsid vertex protein family.</text>
</comment>
<evidence type="ECO:0000313" key="6">
    <source>
        <dbReference type="EMBL" id="AND76120.1"/>
    </source>
</evidence>
<evidence type="ECO:0000256" key="4">
    <source>
        <dbReference type="ARBA" id="ARBA00022921"/>
    </source>
</evidence>
<evidence type="ECO:0000313" key="7">
    <source>
        <dbReference type="Proteomes" id="UP000201283"/>
    </source>
</evidence>
<dbReference type="GeneID" id="30308981"/>
<dbReference type="InterPro" id="IPR038999">
    <property type="entry name" value="CAPSP"/>
</dbReference>
<name>A0A172Q273_9CAUD</name>
<dbReference type="EMBL" id="KU878969">
    <property type="protein sequence ID" value="AND76120.1"/>
    <property type="molecule type" value="Genomic_DNA"/>
</dbReference>
<gene>
    <name evidence="6" type="ORF">MX01_175</name>
</gene>
<comment type="subcellular location">
    <molecule>Mature capsid vertex protein</molecule>
    <subcellularLocation>
        <location evidence="5">Virion</location>
    </subcellularLocation>
    <text evidence="5">Part of the icosahedric capsid shell of the mature virion.</text>
</comment>
<accession>A0A172Q273</accession>
<dbReference type="Proteomes" id="UP000201283">
    <property type="component" value="Genome"/>
</dbReference>
<evidence type="ECO:0000256" key="1">
    <source>
        <dbReference type="ARBA" id="ARBA00004328"/>
    </source>
</evidence>
<feature type="chain" id="PRO_5023243572" description="Capsid vertex protein" evidence="5">
    <location>
        <begin position="1"/>
        <end position="426"/>
    </location>
</feature>